<evidence type="ECO:0000313" key="3">
    <source>
        <dbReference type="Proteomes" id="UP000821846"/>
    </source>
</evidence>
<accession>A0ABX2GZP4</accession>
<protein>
    <recommendedName>
        <fullName evidence="4">Bacterial Ig-like domain (Group 2)</fullName>
    </recommendedName>
</protein>
<dbReference type="InterPro" id="IPR008964">
    <property type="entry name" value="Invasin/intimin_cell_adhesion"/>
</dbReference>
<dbReference type="EMBL" id="JAAWUZ010000058">
    <property type="protein sequence ID" value="NSG31077.1"/>
    <property type="molecule type" value="Genomic_DNA"/>
</dbReference>
<dbReference type="RefSeq" id="WP_173866858.1">
    <property type="nucleotide sequence ID" value="NZ_JAAWUU010000056.1"/>
</dbReference>
<dbReference type="SUPFAM" id="SSF49373">
    <property type="entry name" value="Invasin/intimin cell-adhesion fragments"/>
    <property type="match status" value="2"/>
</dbReference>
<keyword evidence="1" id="KW-0732">Signal</keyword>
<feature type="chain" id="PRO_5047426194" description="Bacterial Ig-like domain (Group 2)" evidence="1">
    <location>
        <begin position="31"/>
        <end position="235"/>
    </location>
</feature>
<keyword evidence="3" id="KW-1185">Reference proteome</keyword>
<feature type="signal peptide" evidence="1">
    <location>
        <begin position="1"/>
        <end position="30"/>
    </location>
</feature>
<reference evidence="2 3" key="1">
    <citation type="journal article" date="2020" name="Cell Host Microbe">
        <title>Functional and Genomic Variation between Human-Derived Isolates of Lachnospiraceae Reveals Inter- and Intra-Species Diversity.</title>
        <authorList>
            <person name="Sorbara M.T."/>
            <person name="Littmann E.R."/>
            <person name="Fontana E."/>
            <person name="Moody T.U."/>
            <person name="Kohout C.E."/>
            <person name="Gjonbalaj M."/>
            <person name="Eaton V."/>
            <person name="Seok R."/>
            <person name="Leiner I.M."/>
            <person name="Pamer E.G."/>
        </authorList>
    </citation>
    <scope>NUCLEOTIDE SEQUENCE [LARGE SCALE GENOMIC DNA]</scope>
    <source>
        <strain evidence="2 3">MSK.14.16</strain>
    </source>
</reference>
<evidence type="ECO:0000313" key="2">
    <source>
        <dbReference type="EMBL" id="NSG31077.1"/>
    </source>
</evidence>
<evidence type="ECO:0000256" key="1">
    <source>
        <dbReference type="SAM" id="SignalP"/>
    </source>
</evidence>
<sequence length="235" mass="25083">MRNRTRILAARLAACSLSAAMVFTALPPTAVTSYASALEVDLDVEASKEIIGKVGVTGTVPYTASVGKGDVTARTTVVYSSSDESIVTVDTNGKYTLKKKGTATITAVYSCKLQDGSEAKTTKYISVKVKDHDFAIQIPEDVTNREIEVDDIGIIAPDCLLDEGSVSPTKLTFASTNNEVVSVESVENTNTAKYTAKKAGTATVTVTAEYQPVEGGYNLHQHQADCFHGYRQEKA</sequence>
<dbReference type="Gene3D" id="2.60.40.1080">
    <property type="match status" value="2"/>
</dbReference>
<gene>
    <name evidence="2" type="ORF">HFM93_12550</name>
</gene>
<organism evidence="2 3">
    <name type="scientific">Faecalicatena fissicatena</name>
    <dbReference type="NCBI Taxonomy" id="290055"/>
    <lineage>
        <taxon>Bacteria</taxon>
        <taxon>Bacillati</taxon>
        <taxon>Bacillota</taxon>
        <taxon>Clostridia</taxon>
        <taxon>Lachnospirales</taxon>
        <taxon>Lachnospiraceae</taxon>
        <taxon>Faecalicatena</taxon>
    </lineage>
</organism>
<name>A0ABX2GZP4_9FIRM</name>
<comment type="caution">
    <text evidence="2">The sequence shown here is derived from an EMBL/GenBank/DDBJ whole genome shotgun (WGS) entry which is preliminary data.</text>
</comment>
<evidence type="ECO:0008006" key="4">
    <source>
        <dbReference type="Google" id="ProtNLM"/>
    </source>
</evidence>
<proteinExistence type="predicted"/>
<dbReference type="Proteomes" id="UP000821846">
    <property type="component" value="Unassembled WGS sequence"/>
</dbReference>